<dbReference type="NCBIfam" id="NF008006">
    <property type="entry name" value="PRK10735.1"/>
    <property type="match status" value="1"/>
</dbReference>
<comment type="similarity">
    <text evidence="1">Belongs to the peptidase U62 family.</text>
</comment>
<organism evidence="8 9">
    <name type="scientific">Roseibium hamelinense</name>
    <dbReference type="NCBI Taxonomy" id="150831"/>
    <lineage>
        <taxon>Bacteria</taxon>
        <taxon>Pseudomonadati</taxon>
        <taxon>Pseudomonadota</taxon>
        <taxon>Alphaproteobacteria</taxon>
        <taxon>Hyphomicrobiales</taxon>
        <taxon>Stappiaceae</taxon>
        <taxon>Roseibium</taxon>
    </lineage>
</organism>
<dbReference type="RefSeq" id="WP_145343081.1">
    <property type="nucleotide sequence ID" value="NZ_SMLY01000065.1"/>
</dbReference>
<reference evidence="8 9" key="1">
    <citation type="submission" date="2019-07" db="EMBL/GenBank/DDBJ databases">
        <title>Genomic Encyclopedia of Archaeal and Bacterial Type Strains, Phase II (KMG-II): from individual species to whole genera.</title>
        <authorList>
            <person name="Goeker M."/>
        </authorList>
    </citation>
    <scope>NUCLEOTIDE SEQUENCE [LARGE SCALE GENOMIC DNA]</scope>
    <source>
        <strain evidence="8 9">ATCC BAA-252</strain>
    </source>
</reference>
<evidence type="ECO:0000259" key="7">
    <source>
        <dbReference type="Pfam" id="PF19290"/>
    </source>
</evidence>
<comment type="caution">
    <text evidence="8">The sequence shown here is derived from an EMBL/GenBank/DDBJ whole genome shotgun (WGS) entry which is preliminary data.</text>
</comment>
<gene>
    <name evidence="8" type="ORF">JM93_02178</name>
</gene>
<feature type="domain" description="Metalloprotease TldD/E central" evidence="7">
    <location>
        <begin position="121"/>
        <end position="230"/>
    </location>
</feature>
<evidence type="ECO:0000256" key="1">
    <source>
        <dbReference type="ARBA" id="ARBA00005836"/>
    </source>
</evidence>
<keyword evidence="3" id="KW-0378">Hydrolase</keyword>
<dbReference type="SUPFAM" id="SSF111283">
    <property type="entry name" value="Putative modulator of DNA gyrase, PmbA/TldD"/>
    <property type="match status" value="1"/>
</dbReference>
<evidence type="ECO:0000256" key="2">
    <source>
        <dbReference type="ARBA" id="ARBA00022670"/>
    </source>
</evidence>
<dbReference type="Pfam" id="PF01523">
    <property type="entry name" value="PmbA_TldD_1st"/>
    <property type="match status" value="1"/>
</dbReference>
<dbReference type="Pfam" id="PF19290">
    <property type="entry name" value="PmbA_TldD_2nd"/>
    <property type="match status" value="1"/>
</dbReference>
<feature type="domain" description="Metalloprotease TldD/E N-terminal" evidence="5">
    <location>
        <begin position="34"/>
        <end position="92"/>
    </location>
</feature>
<evidence type="ECO:0000256" key="3">
    <source>
        <dbReference type="ARBA" id="ARBA00022801"/>
    </source>
</evidence>
<dbReference type="Pfam" id="PF19289">
    <property type="entry name" value="PmbA_TldD_3rd"/>
    <property type="match status" value="1"/>
</dbReference>
<evidence type="ECO:0000259" key="6">
    <source>
        <dbReference type="Pfam" id="PF19289"/>
    </source>
</evidence>
<evidence type="ECO:0000313" key="9">
    <source>
        <dbReference type="Proteomes" id="UP000320593"/>
    </source>
</evidence>
<accession>A0A562T1Q5</accession>
<keyword evidence="2" id="KW-0645">Protease</keyword>
<dbReference type="AlphaFoldDB" id="A0A562T1Q5"/>
<dbReference type="Gene3D" id="3.30.2290.10">
    <property type="entry name" value="PmbA/TldD superfamily"/>
    <property type="match status" value="1"/>
</dbReference>
<dbReference type="GO" id="GO:0006508">
    <property type="term" value="P:proteolysis"/>
    <property type="evidence" value="ECO:0007669"/>
    <property type="project" value="UniProtKB-KW"/>
</dbReference>
<dbReference type="InterPro" id="IPR035068">
    <property type="entry name" value="TldD/PmbA_N"/>
</dbReference>
<name>A0A562T1Q5_9HYPH</name>
<dbReference type="Proteomes" id="UP000320593">
    <property type="component" value="Unassembled WGS sequence"/>
</dbReference>
<dbReference type="PANTHER" id="PTHR30624:SF4">
    <property type="entry name" value="METALLOPROTEASE TLDD"/>
    <property type="match status" value="1"/>
</dbReference>
<dbReference type="InterPro" id="IPR045570">
    <property type="entry name" value="Metalloprtase-TldD/E_cen_dom"/>
</dbReference>
<keyword evidence="4" id="KW-0482">Metalloprotease</keyword>
<evidence type="ECO:0000259" key="5">
    <source>
        <dbReference type="Pfam" id="PF01523"/>
    </source>
</evidence>
<dbReference type="OrthoDB" id="9803213at2"/>
<dbReference type="PANTHER" id="PTHR30624">
    <property type="entry name" value="UNCHARACTERIZED PROTEIN TLDD AND PMBA"/>
    <property type="match status" value="1"/>
</dbReference>
<dbReference type="InterPro" id="IPR045569">
    <property type="entry name" value="Metalloprtase-TldD/E_C"/>
</dbReference>
<dbReference type="EMBL" id="VLLF01000004">
    <property type="protein sequence ID" value="TWI87611.1"/>
    <property type="molecule type" value="Genomic_DNA"/>
</dbReference>
<evidence type="ECO:0000256" key="4">
    <source>
        <dbReference type="ARBA" id="ARBA00023049"/>
    </source>
</evidence>
<dbReference type="PIRSF" id="PIRSF004919">
    <property type="entry name" value="TldD"/>
    <property type="match status" value="1"/>
</dbReference>
<feature type="domain" description="Metalloprotease TldD/E C-terminal" evidence="6">
    <location>
        <begin position="238"/>
        <end position="471"/>
    </location>
</feature>
<evidence type="ECO:0000313" key="8">
    <source>
        <dbReference type="EMBL" id="TWI87611.1"/>
    </source>
</evidence>
<protein>
    <submittedName>
        <fullName evidence="8">Microcin-processing peptidase 2</fullName>
    </submittedName>
</protein>
<dbReference type="GO" id="GO:0005829">
    <property type="term" value="C:cytosol"/>
    <property type="evidence" value="ECO:0007669"/>
    <property type="project" value="TreeGrafter"/>
</dbReference>
<dbReference type="InterPro" id="IPR051463">
    <property type="entry name" value="Peptidase_U62_metallo"/>
</dbReference>
<keyword evidence="9" id="KW-1185">Reference proteome</keyword>
<proteinExistence type="inferred from homology"/>
<dbReference type="GO" id="GO:0008237">
    <property type="term" value="F:metallopeptidase activity"/>
    <property type="evidence" value="ECO:0007669"/>
    <property type="project" value="UniProtKB-KW"/>
</dbReference>
<dbReference type="InterPro" id="IPR036059">
    <property type="entry name" value="TldD/PmbA_sf"/>
</dbReference>
<sequence>MTDMPIDLIEASGLGLETAKKITSDALSGADDGELFVEYRQSESLVFDNGRLKSANYDTTQGFGLRAVVGEAAGYAHSGEISKAALKRATDAVQAVKSGHSGTYASAPARTNNSLYSDINPLGQPSFEDKVKLLQQIDAYARAKDPRVRQVSVSLAGNWQVVQILRADGHLVRDVRPLVRLGISVVAGEGDRQESGFFGCGGREGFERFITAENWEAGVEEALRQALVNLEAQPAPAGTMDVVLGAGWPGILLHEAVGHGLEGDFNRKKTSAFAGLMGERVASPGVTIVDDGTLTDRRGSLTVDDEGTPASRTTLIEDGILTGYMQDRQNARLMGMEPTGNGRRQSFAHIPMPRMTNTVMMSGDKDPGEILESVKDGIYAVSFGGGQVDITSGKFVFSCTEAYKIENGKVGAPVKGAMLIGNGPDALTRVSMIGNDMKLDPGIGTCGKQGQGVPVGVGQPSMLLNGLTVGGTAV</sequence>
<dbReference type="InterPro" id="IPR025502">
    <property type="entry name" value="TldD"/>
</dbReference>
<dbReference type="InterPro" id="IPR002510">
    <property type="entry name" value="Metalloprtase-TldD/E_N"/>
</dbReference>